<name>C6TN92_SOYBN</name>
<evidence type="ECO:0000313" key="1">
    <source>
        <dbReference type="EMBL" id="ACU24384.1"/>
    </source>
</evidence>
<protein>
    <submittedName>
        <fullName evidence="1">Uncharacterized protein</fullName>
    </submittedName>
</protein>
<dbReference type="AlphaFoldDB" id="C6TN92"/>
<accession>C6TN92</accession>
<dbReference type="EMBL" id="BT099209">
    <property type="protein sequence ID" value="ACU24384.1"/>
    <property type="molecule type" value="mRNA"/>
</dbReference>
<organism evidence="1">
    <name type="scientific">Glycine max</name>
    <name type="common">Soybean</name>
    <name type="synonym">Glycine hispida</name>
    <dbReference type="NCBI Taxonomy" id="3847"/>
    <lineage>
        <taxon>Eukaryota</taxon>
        <taxon>Viridiplantae</taxon>
        <taxon>Streptophyta</taxon>
        <taxon>Embryophyta</taxon>
        <taxon>Tracheophyta</taxon>
        <taxon>Spermatophyta</taxon>
        <taxon>Magnoliopsida</taxon>
        <taxon>eudicotyledons</taxon>
        <taxon>Gunneridae</taxon>
        <taxon>Pentapetalae</taxon>
        <taxon>rosids</taxon>
        <taxon>fabids</taxon>
        <taxon>Fabales</taxon>
        <taxon>Fabaceae</taxon>
        <taxon>Papilionoideae</taxon>
        <taxon>50 kb inversion clade</taxon>
        <taxon>NPAAA clade</taxon>
        <taxon>indigoferoid/millettioid clade</taxon>
        <taxon>Phaseoleae</taxon>
        <taxon>Glycine</taxon>
        <taxon>Glycine subgen. Soja</taxon>
    </lineage>
</organism>
<proteinExistence type="evidence at transcript level"/>
<reference evidence="1" key="1">
    <citation type="submission" date="2009-08" db="EMBL/GenBank/DDBJ databases">
        <authorList>
            <person name="Cheung F."/>
            <person name="Xiao Y."/>
            <person name="Chan A."/>
            <person name="Moskal W."/>
            <person name="Town C.D."/>
        </authorList>
    </citation>
    <scope>NUCLEOTIDE SEQUENCE</scope>
</reference>
<sequence>MASWFQNHTAAAPAGTLDSTDFSISSPSCLHPTSFVPAEYMSPVRNPLFKVSITAFSILSAAFSSPRPYLKSIAALRTVANGFALSCPAISGAEPCMGSKSPGPEAPRLAEGSIPILPVTIEASSDNISPKMLFVTMVSNCFGSRISCIEALSTYMCESSTSGYSCAIAKNLFLHNIDASSTLALSTEQSFDDAFEQLKCKMSYAIYLMCSIISVLKPISSPLSLVPKPLGSPK</sequence>